<proteinExistence type="predicted"/>
<keyword evidence="2" id="KW-1185">Reference proteome</keyword>
<dbReference type="Proteomes" id="UP001358586">
    <property type="component" value="Chromosome 4"/>
</dbReference>
<evidence type="ECO:0000313" key="2">
    <source>
        <dbReference type="Proteomes" id="UP001358586"/>
    </source>
</evidence>
<protein>
    <submittedName>
        <fullName evidence="1">Uncharacterized protein</fullName>
    </submittedName>
</protein>
<name>A0ABR0Q5P4_GOSAR</name>
<accession>A0ABR0Q5P4</accession>
<reference evidence="1 2" key="1">
    <citation type="submission" date="2023-03" db="EMBL/GenBank/DDBJ databases">
        <title>WGS of Gossypium arboreum.</title>
        <authorList>
            <person name="Yu D."/>
        </authorList>
    </citation>
    <scope>NUCLEOTIDE SEQUENCE [LARGE SCALE GENOMIC DNA]</scope>
    <source>
        <tissue evidence="1">Leaf</tissue>
    </source>
</reference>
<dbReference type="EMBL" id="JARKNE010000004">
    <property type="protein sequence ID" value="KAK5834670.1"/>
    <property type="molecule type" value="Genomic_DNA"/>
</dbReference>
<comment type="caution">
    <text evidence="1">The sequence shown here is derived from an EMBL/GenBank/DDBJ whole genome shotgun (WGS) entry which is preliminary data.</text>
</comment>
<gene>
    <name evidence="1" type="ORF">PVK06_010346</name>
</gene>
<organism evidence="1 2">
    <name type="scientific">Gossypium arboreum</name>
    <name type="common">Tree cotton</name>
    <name type="synonym">Gossypium nanking</name>
    <dbReference type="NCBI Taxonomy" id="29729"/>
    <lineage>
        <taxon>Eukaryota</taxon>
        <taxon>Viridiplantae</taxon>
        <taxon>Streptophyta</taxon>
        <taxon>Embryophyta</taxon>
        <taxon>Tracheophyta</taxon>
        <taxon>Spermatophyta</taxon>
        <taxon>Magnoliopsida</taxon>
        <taxon>eudicotyledons</taxon>
        <taxon>Gunneridae</taxon>
        <taxon>Pentapetalae</taxon>
        <taxon>rosids</taxon>
        <taxon>malvids</taxon>
        <taxon>Malvales</taxon>
        <taxon>Malvaceae</taxon>
        <taxon>Malvoideae</taxon>
        <taxon>Gossypium</taxon>
    </lineage>
</organism>
<evidence type="ECO:0000313" key="1">
    <source>
        <dbReference type="EMBL" id="KAK5834670.1"/>
    </source>
</evidence>
<sequence length="79" mass="8703">MAKVALDVAGLTTSSYFTSGNFEVGECSKKSPSFGLNGTLLYHPTNEECVTFDIDISELENEVIFETWLKSMEDPSSDQ</sequence>